<dbReference type="InterPro" id="IPR051317">
    <property type="entry name" value="Gfo/Idh/MocA_oxidoreduct"/>
</dbReference>
<feature type="domain" description="GFO/IDH/MocA-like oxidoreductase" evidence="2">
    <location>
        <begin position="130"/>
        <end position="245"/>
    </location>
</feature>
<dbReference type="PANTHER" id="PTHR43708">
    <property type="entry name" value="CONSERVED EXPRESSED OXIDOREDUCTASE (EUROFUNG)"/>
    <property type="match status" value="1"/>
</dbReference>
<dbReference type="SUPFAM" id="SSF51735">
    <property type="entry name" value="NAD(P)-binding Rossmann-fold domains"/>
    <property type="match status" value="1"/>
</dbReference>
<organism evidence="3 4">
    <name type="scientific">Anaerocolumna jejuensis DSM 15929</name>
    <dbReference type="NCBI Taxonomy" id="1121322"/>
    <lineage>
        <taxon>Bacteria</taxon>
        <taxon>Bacillati</taxon>
        <taxon>Bacillota</taxon>
        <taxon>Clostridia</taxon>
        <taxon>Lachnospirales</taxon>
        <taxon>Lachnospiraceae</taxon>
        <taxon>Anaerocolumna</taxon>
    </lineage>
</organism>
<sequence>MKKLKLGIIGYGFMGQWHNNHAGTMDEVEIVAVCDTDSKQLEKVKEGIKRYSDYKELLLDNEVDWVMISVPNHLHKMIAIDAAYAKKNIIVEKPCALTVDEFDQMYEAAQQNGVIFTVDQNRRWDRDYSMVKLAVSENKLGKVYMVKSSLSGVFGKMHDWHVYKQYGGGMLYDWGVHLIDQILDLIPGKITQICADMKSVVNEEVDDYFKVMLYFESGLAAEIELGTLLLNKMPRWYVSGDSGTMVVENIKADTGAIYRAGIMQKALPENVKNLDAGPTRTFSTKAEDVVCTEALPEITRKHNDWNDFFRNLLGFINETEELIVRPEQVRRVLQVMEAVRKSAELRKSVDFE</sequence>
<dbReference type="Proteomes" id="UP000184386">
    <property type="component" value="Unassembled WGS sequence"/>
</dbReference>
<dbReference type="GO" id="GO:0000166">
    <property type="term" value="F:nucleotide binding"/>
    <property type="evidence" value="ECO:0007669"/>
    <property type="project" value="InterPro"/>
</dbReference>
<reference evidence="3 4" key="1">
    <citation type="submission" date="2016-11" db="EMBL/GenBank/DDBJ databases">
        <authorList>
            <person name="Jaros S."/>
            <person name="Januszkiewicz K."/>
            <person name="Wedrychowicz H."/>
        </authorList>
    </citation>
    <scope>NUCLEOTIDE SEQUENCE [LARGE SCALE GENOMIC DNA]</scope>
    <source>
        <strain evidence="3 4">DSM 15929</strain>
    </source>
</reference>
<protein>
    <submittedName>
        <fullName evidence="3">Predicted dehydrogenase</fullName>
    </submittedName>
</protein>
<dbReference type="SUPFAM" id="SSF55347">
    <property type="entry name" value="Glyceraldehyde-3-phosphate dehydrogenase-like, C-terminal domain"/>
    <property type="match status" value="1"/>
</dbReference>
<dbReference type="InterPro" id="IPR055170">
    <property type="entry name" value="GFO_IDH_MocA-like_dom"/>
</dbReference>
<feature type="domain" description="Gfo/Idh/MocA-like oxidoreductase N-terminal" evidence="1">
    <location>
        <begin position="5"/>
        <end position="119"/>
    </location>
</feature>
<name>A0A1M6P3C8_9FIRM</name>
<dbReference type="Pfam" id="PF22725">
    <property type="entry name" value="GFO_IDH_MocA_C3"/>
    <property type="match status" value="1"/>
</dbReference>
<dbReference type="Gene3D" id="3.40.50.720">
    <property type="entry name" value="NAD(P)-binding Rossmann-like Domain"/>
    <property type="match status" value="1"/>
</dbReference>
<dbReference type="PANTHER" id="PTHR43708:SF8">
    <property type="entry name" value="OXIDOREDUCTASE"/>
    <property type="match status" value="1"/>
</dbReference>
<evidence type="ECO:0000259" key="1">
    <source>
        <dbReference type="Pfam" id="PF01408"/>
    </source>
</evidence>
<gene>
    <name evidence="3" type="ORF">SAMN02745136_01576</name>
</gene>
<evidence type="ECO:0000313" key="3">
    <source>
        <dbReference type="EMBL" id="SHK02441.1"/>
    </source>
</evidence>
<dbReference type="STRING" id="1121322.SAMN02745136_01576"/>
<proteinExistence type="predicted"/>
<dbReference type="Gene3D" id="3.30.360.10">
    <property type="entry name" value="Dihydrodipicolinate Reductase, domain 2"/>
    <property type="match status" value="1"/>
</dbReference>
<dbReference type="AlphaFoldDB" id="A0A1M6P3C8"/>
<accession>A0A1M6P3C8</accession>
<dbReference type="OrthoDB" id="9783105at2"/>
<dbReference type="InterPro" id="IPR036291">
    <property type="entry name" value="NAD(P)-bd_dom_sf"/>
</dbReference>
<dbReference type="InterPro" id="IPR000683">
    <property type="entry name" value="Gfo/Idh/MocA-like_OxRdtase_N"/>
</dbReference>
<dbReference type="Pfam" id="PF01408">
    <property type="entry name" value="GFO_IDH_MocA"/>
    <property type="match status" value="1"/>
</dbReference>
<dbReference type="RefSeq" id="WP_073274508.1">
    <property type="nucleotide sequence ID" value="NZ_FRAC01000008.1"/>
</dbReference>
<evidence type="ECO:0000313" key="4">
    <source>
        <dbReference type="Proteomes" id="UP000184386"/>
    </source>
</evidence>
<evidence type="ECO:0000259" key="2">
    <source>
        <dbReference type="Pfam" id="PF22725"/>
    </source>
</evidence>
<dbReference type="EMBL" id="FRAC01000008">
    <property type="protein sequence ID" value="SHK02441.1"/>
    <property type="molecule type" value="Genomic_DNA"/>
</dbReference>
<keyword evidence="4" id="KW-1185">Reference proteome</keyword>